<evidence type="ECO:0000313" key="2">
    <source>
        <dbReference type="EMBL" id="TFW13382.1"/>
    </source>
</evidence>
<dbReference type="OrthoDB" id="5362036at2"/>
<dbReference type="InterPro" id="IPR007973">
    <property type="entry name" value="Pilus_assembly_TraE"/>
</dbReference>
<dbReference type="EMBL" id="SPVF01000252">
    <property type="protein sequence ID" value="TFW13382.1"/>
    <property type="molecule type" value="Genomic_DNA"/>
</dbReference>
<dbReference type="AlphaFoldDB" id="A0A4Y9RWN1"/>
<comment type="caution">
    <text evidence="2">The sequence shown here is derived from an EMBL/GenBank/DDBJ whole genome shotgun (WGS) entry which is preliminary data.</text>
</comment>
<name>A0A4Y9RWN1_9BURK</name>
<dbReference type="Pfam" id="PF05309">
    <property type="entry name" value="TraE"/>
    <property type="match status" value="1"/>
</dbReference>
<dbReference type="RefSeq" id="WP_135208975.1">
    <property type="nucleotide sequence ID" value="NZ_SPVF01000252.1"/>
</dbReference>
<keyword evidence="3" id="KW-1185">Reference proteome</keyword>
<feature type="transmembrane region" description="Helical" evidence="1">
    <location>
        <begin position="20"/>
        <end position="42"/>
    </location>
</feature>
<accession>A0A4Y9RWN1</accession>
<organism evidence="2 3">
    <name type="scientific">Zemynaea arenosa</name>
    <dbReference type="NCBI Taxonomy" id="2561931"/>
    <lineage>
        <taxon>Bacteria</taxon>
        <taxon>Pseudomonadati</taxon>
        <taxon>Pseudomonadota</taxon>
        <taxon>Betaproteobacteria</taxon>
        <taxon>Burkholderiales</taxon>
        <taxon>Oxalobacteraceae</taxon>
        <taxon>Telluria group</taxon>
        <taxon>Zemynaea</taxon>
    </lineage>
</organism>
<proteinExistence type="predicted"/>
<keyword evidence="1" id="KW-0472">Membrane</keyword>
<reference evidence="2 3" key="1">
    <citation type="submission" date="2019-03" db="EMBL/GenBank/DDBJ databases">
        <title>Draft Genome Sequence of Massilia arenosa sp. nov., a Novel Massilia Species Isolated from a Sandy-loam Maize Soil.</title>
        <authorList>
            <person name="Raths R."/>
            <person name="Peta V."/>
            <person name="Bucking H."/>
        </authorList>
    </citation>
    <scope>NUCLEOTIDE SEQUENCE [LARGE SCALE GENOMIC DNA]</scope>
    <source>
        <strain evidence="2 3">MC02</strain>
    </source>
</reference>
<keyword evidence="1" id="KW-0812">Transmembrane</keyword>
<evidence type="ECO:0000256" key="1">
    <source>
        <dbReference type="SAM" id="Phobius"/>
    </source>
</evidence>
<sequence length="199" mass="22355">MDSIEYKSDMKDLKRRNAMLSGVTGILGMGWLLTLCLVFSILGHERTVVVPVTAQRTFWLTAEHASPAYLEEMASFFAWLILDVSPETADWKREVLLKYTLPDQVDEIRKRLELGANRLRKINGSSTFTPRQLITDEKSQTVTLIGTERVLVNGSETSSKLKRYNAAFIVIAARIHLKSFEEADDGHDQQTVATGAVPQ</sequence>
<dbReference type="Proteomes" id="UP000298438">
    <property type="component" value="Unassembled WGS sequence"/>
</dbReference>
<evidence type="ECO:0000313" key="3">
    <source>
        <dbReference type="Proteomes" id="UP000298438"/>
    </source>
</evidence>
<dbReference type="NCBIfam" id="TIGR02761">
    <property type="entry name" value="TraE_TIGR"/>
    <property type="match status" value="1"/>
</dbReference>
<gene>
    <name evidence="2" type="primary">traE</name>
    <name evidence="2" type="ORF">E4L96_20000</name>
</gene>
<keyword evidence="1" id="KW-1133">Transmembrane helix</keyword>
<protein>
    <submittedName>
        <fullName evidence="2">Type IV conjugative transfer system protein TraE</fullName>
    </submittedName>
</protein>